<keyword evidence="1" id="KW-0812">Transmembrane</keyword>
<gene>
    <name evidence="2" type="ORF">SAMN05444380_1164</name>
</gene>
<dbReference type="Proteomes" id="UP000181976">
    <property type="component" value="Unassembled WGS sequence"/>
</dbReference>
<protein>
    <submittedName>
        <fullName evidence="2">Heavy-metal resistance</fullName>
    </submittedName>
</protein>
<dbReference type="AlphaFoldDB" id="A0A1I2CF19"/>
<dbReference type="EMBL" id="FONA01000016">
    <property type="protein sequence ID" value="SFE66967.1"/>
    <property type="molecule type" value="Genomic_DNA"/>
</dbReference>
<accession>A0A1I2CF19</accession>
<keyword evidence="3" id="KW-1185">Reference proteome</keyword>
<name>A0A1I2CF19_9BACT</name>
<keyword evidence="1" id="KW-0472">Membrane</keyword>
<evidence type="ECO:0000256" key="1">
    <source>
        <dbReference type="SAM" id="Phobius"/>
    </source>
</evidence>
<reference evidence="2 3" key="1">
    <citation type="submission" date="2016-10" db="EMBL/GenBank/DDBJ databases">
        <authorList>
            <person name="de Groot N.N."/>
        </authorList>
    </citation>
    <scope>NUCLEOTIDE SEQUENCE [LARGE SCALE GENOMIC DNA]</scope>
    <source>
        <strain evidence="2 3">DSM 19012</strain>
    </source>
</reference>
<dbReference type="Pfam" id="PF13801">
    <property type="entry name" value="Metal_resist"/>
    <property type="match status" value="1"/>
</dbReference>
<evidence type="ECO:0000313" key="2">
    <source>
        <dbReference type="EMBL" id="SFE66967.1"/>
    </source>
</evidence>
<dbReference type="OrthoDB" id="1202605at2"/>
<proteinExistence type="predicted"/>
<organism evidence="2 3">
    <name type="scientific">Thermophagus xiamenensis</name>
    <dbReference type="NCBI Taxonomy" id="385682"/>
    <lineage>
        <taxon>Bacteria</taxon>
        <taxon>Pseudomonadati</taxon>
        <taxon>Bacteroidota</taxon>
        <taxon>Bacteroidia</taxon>
        <taxon>Marinilabiliales</taxon>
        <taxon>Marinilabiliaceae</taxon>
        <taxon>Thermophagus</taxon>
    </lineage>
</organism>
<dbReference type="RefSeq" id="WP_010527636.1">
    <property type="nucleotide sequence ID" value="NZ_AFSL01000056.1"/>
</dbReference>
<keyword evidence="1" id="KW-1133">Transmembrane helix</keyword>
<dbReference type="InParanoid" id="A0A1I2CF19"/>
<feature type="transmembrane region" description="Helical" evidence="1">
    <location>
        <begin position="7"/>
        <end position="27"/>
    </location>
</feature>
<sequence length="165" mass="20077">MKNKDRYILVAVVVLIVLNIFSWGLLWTQDRPQNERPLAKKETTFSRPGNFLIKRLGFSETQIQEFEKMQKQHFTRLRKFDQQYKLLRDEYISLIISPDFESQKADSIFREMTLINGMIQKANWNHFLDIYQLCDENQKKEFRKLFTMKNKRHNKDRYSPVPRNR</sequence>
<dbReference type="STRING" id="385682.SAMN05444380_1164"/>
<dbReference type="Gene3D" id="1.20.120.1490">
    <property type="match status" value="1"/>
</dbReference>
<evidence type="ECO:0000313" key="3">
    <source>
        <dbReference type="Proteomes" id="UP000181976"/>
    </source>
</evidence>
<dbReference type="InterPro" id="IPR025961">
    <property type="entry name" value="Metal_resist"/>
</dbReference>